<dbReference type="EMBL" id="JAUJEB010000005">
    <property type="protein sequence ID" value="MDN5215048.1"/>
    <property type="molecule type" value="Genomic_DNA"/>
</dbReference>
<evidence type="ECO:0000313" key="1">
    <source>
        <dbReference type="EMBL" id="MDN5215048.1"/>
    </source>
</evidence>
<sequence length="138" mass="15609">MDELKNERNRLRETFPKSLRDDRGVSETFGGPQQYYAIGSEDEVIKRFKLILRSGNKYSVPYSLLPILELSGSSELSIMAYGLLITIEGRNLEPVEEYLSNEILVWLKESSSGKDDGKSQVFISNIMIEGKAVSKQVE</sequence>
<reference evidence="1" key="1">
    <citation type="submission" date="2023-06" db="EMBL/GenBank/DDBJ databases">
        <title>Genomic of Agaribacillus aureum.</title>
        <authorList>
            <person name="Wang G."/>
        </authorList>
    </citation>
    <scope>NUCLEOTIDE SEQUENCE</scope>
    <source>
        <strain evidence="1">BMA12</strain>
    </source>
</reference>
<accession>A0ABT8LBM2</accession>
<organism evidence="1 2">
    <name type="scientific">Agaribacillus aureus</name>
    <dbReference type="NCBI Taxonomy" id="3051825"/>
    <lineage>
        <taxon>Bacteria</taxon>
        <taxon>Pseudomonadati</taxon>
        <taxon>Bacteroidota</taxon>
        <taxon>Cytophagia</taxon>
        <taxon>Cytophagales</taxon>
        <taxon>Splendidivirgaceae</taxon>
        <taxon>Agaribacillus</taxon>
    </lineage>
</organism>
<protein>
    <submittedName>
        <fullName evidence="1">Uncharacterized protein</fullName>
    </submittedName>
</protein>
<dbReference type="RefSeq" id="WP_346760386.1">
    <property type="nucleotide sequence ID" value="NZ_JAUJEB010000005.1"/>
</dbReference>
<evidence type="ECO:0000313" key="2">
    <source>
        <dbReference type="Proteomes" id="UP001172083"/>
    </source>
</evidence>
<comment type="caution">
    <text evidence="1">The sequence shown here is derived from an EMBL/GenBank/DDBJ whole genome shotgun (WGS) entry which is preliminary data.</text>
</comment>
<proteinExistence type="predicted"/>
<keyword evidence="2" id="KW-1185">Reference proteome</keyword>
<gene>
    <name evidence="1" type="ORF">QQ020_23405</name>
</gene>
<name>A0ABT8LBM2_9BACT</name>
<dbReference type="Proteomes" id="UP001172083">
    <property type="component" value="Unassembled WGS sequence"/>
</dbReference>